<dbReference type="Proteomes" id="UP000255106">
    <property type="component" value="Unassembled WGS sequence"/>
</dbReference>
<evidence type="ECO:0000313" key="2">
    <source>
        <dbReference type="Proteomes" id="UP000255106"/>
    </source>
</evidence>
<evidence type="ECO:0000313" key="1">
    <source>
        <dbReference type="EMBL" id="STQ08135.1"/>
    </source>
</evidence>
<sequence length="79" mass="9038">MVLPLPVSSIWGGVPVSLGVTPKLQKTWIYNYTTSIYDYDSNKWNDSRYRKDDTGFNVGCRYRGRFRRELDGRGGAGKT</sequence>
<dbReference type="InterPro" id="IPR032811">
    <property type="entry name" value="Put_conjugal_transfer"/>
</dbReference>
<name>A0A377LP62_ENTCL</name>
<reference evidence="1 2" key="1">
    <citation type="submission" date="2018-06" db="EMBL/GenBank/DDBJ databases">
        <authorList>
            <consortium name="Pathogen Informatics"/>
            <person name="Doyle S."/>
        </authorList>
    </citation>
    <scope>NUCLEOTIDE SEQUENCE [LARGE SCALE GENOMIC DNA]</scope>
    <source>
        <strain evidence="1 2">NCTC10005</strain>
    </source>
</reference>
<protein>
    <submittedName>
        <fullName evidence="1">Conjugative transfer protein</fullName>
    </submittedName>
</protein>
<proteinExistence type="predicted"/>
<accession>A0A377LP62</accession>
<dbReference type="EMBL" id="UGJB01000004">
    <property type="protein sequence ID" value="STQ08135.1"/>
    <property type="molecule type" value="Genomic_DNA"/>
</dbReference>
<dbReference type="Pfam" id="PF13729">
    <property type="entry name" value="TraF_2"/>
    <property type="match status" value="1"/>
</dbReference>
<gene>
    <name evidence="1" type="ORF">NCTC10005_00785</name>
</gene>
<organism evidence="1 2">
    <name type="scientific">Enterobacter cloacae</name>
    <dbReference type="NCBI Taxonomy" id="550"/>
    <lineage>
        <taxon>Bacteria</taxon>
        <taxon>Pseudomonadati</taxon>
        <taxon>Pseudomonadota</taxon>
        <taxon>Gammaproteobacteria</taxon>
        <taxon>Enterobacterales</taxon>
        <taxon>Enterobacteriaceae</taxon>
        <taxon>Enterobacter</taxon>
        <taxon>Enterobacter cloacae complex</taxon>
    </lineage>
</organism>
<dbReference type="AlphaFoldDB" id="A0A377LP62"/>